<dbReference type="EMBL" id="FNVU01000002">
    <property type="protein sequence ID" value="SEF93813.1"/>
    <property type="molecule type" value="Genomic_DNA"/>
</dbReference>
<sequence>MMTGAGPAAVLFDVDGVLIDSGAAHNRVWSAWAGLRRLDPAYVRQAAQGRRRLDTLRLVAPDLDIAEEHRALDELMAAEEVHLRAYPDAARVLGALRTRWAVVTSSRREATRPRMERLGLPVPEVRICAEDVPYGKPAPDGYLAAAARLGADPRHCTVIEDSPAGIRAGRDAGCTVHAVTTTHTKDQLAEADACFSTLERAVRAVEGVLWEMPG</sequence>
<name>A0A1H5W351_9ACTN</name>
<dbReference type="Proteomes" id="UP000236754">
    <property type="component" value="Unassembled WGS sequence"/>
</dbReference>
<dbReference type="InterPro" id="IPR023214">
    <property type="entry name" value="HAD_sf"/>
</dbReference>
<dbReference type="OrthoDB" id="9800058at2"/>
<dbReference type="SFLD" id="SFLDG01135">
    <property type="entry name" value="C1.5.6:_HAD__Beta-PGM__Phospha"/>
    <property type="match status" value="1"/>
</dbReference>
<keyword evidence="2" id="KW-1185">Reference proteome</keyword>
<evidence type="ECO:0000313" key="2">
    <source>
        <dbReference type="Proteomes" id="UP000236754"/>
    </source>
</evidence>
<dbReference type="PANTHER" id="PTHR43481:SF4">
    <property type="entry name" value="GLYCEROL-1-PHOSPHATE PHOSPHOHYDROLASE 1-RELATED"/>
    <property type="match status" value="1"/>
</dbReference>
<evidence type="ECO:0000313" key="1">
    <source>
        <dbReference type="EMBL" id="SEF93813.1"/>
    </source>
</evidence>
<dbReference type="InterPro" id="IPR006439">
    <property type="entry name" value="HAD-SF_hydro_IA"/>
</dbReference>
<dbReference type="SFLD" id="SFLDG01129">
    <property type="entry name" value="C1.5:_HAD__Beta-PGM__Phosphata"/>
    <property type="match status" value="1"/>
</dbReference>
<proteinExistence type="predicted"/>
<dbReference type="GO" id="GO:0050308">
    <property type="term" value="F:sugar-phosphatase activity"/>
    <property type="evidence" value="ECO:0007669"/>
    <property type="project" value="TreeGrafter"/>
</dbReference>
<dbReference type="AlphaFoldDB" id="A0A1H5W351"/>
<dbReference type="NCBIfam" id="TIGR01549">
    <property type="entry name" value="HAD-SF-IA-v1"/>
    <property type="match status" value="1"/>
</dbReference>
<dbReference type="Gene3D" id="1.10.150.240">
    <property type="entry name" value="Putative phosphatase, domain 2"/>
    <property type="match status" value="1"/>
</dbReference>
<accession>A0A1H5W351</accession>
<dbReference type="InterPro" id="IPR036412">
    <property type="entry name" value="HAD-like_sf"/>
</dbReference>
<dbReference type="InterPro" id="IPR023198">
    <property type="entry name" value="PGP-like_dom2"/>
</dbReference>
<gene>
    <name evidence="1" type="ORF">SAMN05216223_102541</name>
</gene>
<dbReference type="NCBIfam" id="TIGR01509">
    <property type="entry name" value="HAD-SF-IA-v3"/>
    <property type="match status" value="1"/>
</dbReference>
<dbReference type="InterPro" id="IPR051806">
    <property type="entry name" value="HAD-like_SPP"/>
</dbReference>
<dbReference type="SUPFAM" id="SSF56784">
    <property type="entry name" value="HAD-like"/>
    <property type="match status" value="1"/>
</dbReference>
<dbReference type="SFLD" id="SFLDS00003">
    <property type="entry name" value="Haloacid_Dehalogenase"/>
    <property type="match status" value="1"/>
</dbReference>
<reference evidence="1 2" key="1">
    <citation type="submission" date="2016-10" db="EMBL/GenBank/DDBJ databases">
        <authorList>
            <person name="de Groot N.N."/>
        </authorList>
    </citation>
    <scope>NUCLEOTIDE SEQUENCE [LARGE SCALE GENOMIC DNA]</scope>
    <source>
        <strain evidence="1 2">CGMCC 4.2023</strain>
    </source>
</reference>
<dbReference type="Pfam" id="PF00702">
    <property type="entry name" value="Hydrolase"/>
    <property type="match status" value="1"/>
</dbReference>
<organism evidence="1 2">
    <name type="scientific">Actinacidiphila yanglinensis</name>
    <dbReference type="NCBI Taxonomy" id="310779"/>
    <lineage>
        <taxon>Bacteria</taxon>
        <taxon>Bacillati</taxon>
        <taxon>Actinomycetota</taxon>
        <taxon>Actinomycetes</taxon>
        <taxon>Kitasatosporales</taxon>
        <taxon>Streptomycetaceae</taxon>
        <taxon>Actinacidiphila</taxon>
    </lineage>
</organism>
<protein>
    <submittedName>
        <fullName evidence="1">Sugar-phosphatase</fullName>
    </submittedName>
</protein>
<dbReference type="Gene3D" id="3.40.50.1000">
    <property type="entry name" value="HAD superfamily/HAD-like"/>
    <property type="match status" value="1"/>
</dbReference>
<dbReference type="PANTHER" id="PTHR43481">
    <property type="entry name" value="FRUCTOSE-1-PHOSPHATE PHOSPHATASE"/>
    <property type="match status" value="1"/>
</dbReference>